<sequence length="60" mass="7051">MVDKAYEAERNKLIPFAERFADELYGTTNIGRPRSEWASNWNIAFLGEMNRLWQLTLMKG</sequence>
<evidence type="ECO:0000313" key="1">
    <source>
        <dbReference type="EMBL" id="QJA61040.1"/>
    </source>
</evidence>
<proteinExistence type="predicted"/>
<dbReference type="AlphaFoldDB" id="A0A6M3IU95"/>
<evidence type="ECO:0000313" key="2">
    <source>
        <dbReference type="EMBL" id="QJA82041.1"/>
    </source>
</evidence>
<dbReference type="EMBL" id="MT141429">
    <property type="protein sequence ID" value="QJA61040.1"/>
    <property type="molecule type" value="Genomic_DNA"/>
</dbReference>
<organism evidence="1">
    <name type="scientific">viral metagenome</name>
    <dbReference type="NCBI Taxonomy" id="1070528"/>
    <lineage>
        <taxon>unclassified sequences</taxon>
        <taxon>metagenomes</taxon>
        <taxon>organismal metagenomes</taxon>
    </lineage>
</organism>
<reference evidence="1" key="1">
    <citation type="submission" date="2020-03" db="EMBL/GenBank/DDBJ databases">
        <title>The deep terrestrial virosphere.</title>
        <authorList>
            <person name="Holmfeldt K."/>
            <person name="Nilsson E."/>
            <person name="Simone D."/>
            <person name="Lopez-Fernandez M."/>
            <person name="Wu X."/>
            <person name="de Brujin I."/>
            <person name="Lundin D."/>
            <person name="Andersson A."/>
            <person name="Bertilsson S."/>
            <person name="Dopson M."/>
        </authorList>
    </citation>
    <scope>NUCLEOTIDE SEQUENCE</scope>
    <source>
        <strain evidence="2">MM415A00449</strain>
        <strain evidence="1">MM415B01001</strain>
    </source>
</reference>
<gene>
    <name evidence="2" type="ORF">MM415A00449_0038</name>
    <name evidence="1" type="ORF">MM415B01001_0005</name>
</gene>
<protein>
    <submittedName>
        <fullName evidence="1">Uncharacterized protein</fullName>
    </submittedName>
</protein>
<name>A0A6M3IU95_9ZZZZ</name>
<accession>A0A6M3IU95</accession>
<dbReference type="EMBL" id="MT142477">
    <property type="protein sequence ID" value="QJA82041.1"/>
    <property type="molecule type" value="Genomic_DNA"/>
</dbReference>